<reference evidence="5" key="1">
    <citation type="journal article" date="2020" name="Stud. Mycol.">
        <title>101 Dothideomycetes genomes: a test case for predicting lifestyles and emergence of pathogens.</title>
        <authorList>
            <person name="Haridas S."/>
            <person name="Albert R."/>
            <person name="Binder M."/>
            <person name="Bloem J."/>
            <person name="Labutti K."/>
            <person name="Salamov A."/>
            <person name="Andreopoulos B."/>
            <person name="Baker S."/>
            <person name="Barry K."/>
            <person name="Bills G."/>
            <person name="Bluhm B."/>
            <person name="Cannon C."/>
            <person name="Castanera R."/>
            <person name="Culley D."/>
            <person name="Daum C."/>
            <person name="Ezra D."/>
            <person name="Gonzalez J."/>
            <person name="Henrissat B."/>
            <person name="Kuo A."/>
            <person name="Liang C."/>
            <person name="Lipzen A."/>
            <person name="Lutzoni F."/>
            <person name="Magnuson J."/>
            <person name="Mondo S."/>
            <person name="Nolan M."/>
            <person name="Ohm R."/>
            <person name="Pangilinan J."/>
            <person name="Park H.-J."/>
            <person name="Ramirez L."/>
            <person name="Alfaro M."/>
            <person name="Sun H."/>
            <person name="Tritt A."/>
            <person name="Yoshinaga Y."/>
            <person name="Zwiers L.-H."/>
            <person name="Turgeon B."/>
            <person name="Goodwin S."/>
            <person name="Spatafora J."/>
            <person name="Crous P."/>
            <person name="Grigoriev I."/>
        </authorList>
    </citation>
    <scope>NUCLEOTIDE SEQUENCE</scope>
    <source>
        <strain evidence="5">CBS 130266</strain>
    </source>
</reference>
<evidence type="ECO:0008006" key="7">
    <source>
        <dbReference type="Google" id="ProtNLM"/>
    </source>
</evidence>
<proteinExistence type="predicted"/>
<keyword evidence="6" id="KW-1185">Reference proteome</keyword>
<evidence type="ECO:0000256" key="2">
    <source>
        <dbReference type="SAM" id="MobiDB-lite"/>
    </source>
</evidence>
<feature type="domain" description="RRM" evidence="3">
    <location>
        <begin position="461"/>
        <end position="534"/>
    </location>
</feature>
<dbReference type="InterPro" id="IPR048892">
    <property type="entry name" value="Nrd1_Seb1_dom2"/>
</dbReference>
<name>A0A9P4NU34_9PEZI</name>
<accession>A0A9P4NU34</accession>
<feature type="compositionally biased region" description="Basic and acidic residues" evidence="2">
    <location>
        <begin position="350"/>
        <end position="364"/>
    </location>
</feature>
<evidence type="ECO:0000313" key="6">
    <source>
        <dbReference type="Proteomes" id="UP000800235"/>
    </source>
</evidence>
<dbReference type="SMART" id="SM00582">
    <property type="entry name" value="RPR"/>
    <property type="match status" value="1"/>
</dbReference>
<dbReference type="InterPro" id="IPR035979">
    <property type="entry name" value="RBD_domain_sf"/>
</dbReference>
<organism evidence="5 6">
    <name type="scientific">Tothia fuscella</name>
    <dbReference type="NCBI Taxonomy" id="1048955"/>
    <lineage>
        <taxon>Eukaryota</taxon>
        <taxon>Fungi</taxon>
        <taxon>Dikarya</taxon>
        <taxon>Ascomycota</taxon>
        <taxon>Pezizomycotina</taxon>
        <taxon>Dothideomycetes</taxon>
        <taxon>Pleosporomycetidae</taxon>
        <taxon>Venturiales</taxon>
        <taxon>Cylindrosympodiaceae</taxon>
        <taxon>Tothia</taxon>
    </lineage>
</organism>
<dbReference type="InterPro" id="IPR012677">
    <property type="entry name" value="Nucleotide-bd_a/b_plait_sf"/>
</dbReference>
<dbReference type="InterPro" id="IPR006569">
    <property type="entry name" value="CID_dom"/>
</dbReference>
<dbReference type="InterPro" id="IPR000504">
    <property type="entry name" value="RRM_dom"/>
</dbReference>
<gene>
    <name evidence="5" type="ORF">EJ08DRAFT_139789</name>
</gene>
<dbReference type="Gene3D" id="3.30.70.330">
    <property type="match status" value="1"/>
</dbReference>
<dbReference type="InterPro" id="IPR008942">
    <property type="entry name" value="ENTH_VHS"/>
</dbReference>
<dbReference type="Gene3D" id="1.25.40.90">
    <property type="match status" value="1"/>
</dbReference>
<feature type="compositionally biased region" description="Basic and acidic residues" evidence="2">
    <location>
        <begin position="409"/>
        <end position="429"/>
    </location>
</feature>
<protein>
    <recommendedName>
        <fullName evidence="7">CID domain-containing protein</fullName>
    </recommendedName>
</protein>
<dbReference type="PROSITE" id="PS51391">
    <property type="entry name" value="CID"/>
    <property type="match status" value="1"/>
</dbReference>
<keyword evidence="1" id="KW-0694">RNA-binding</keyword>
<dbReference type="Pfam" id="PF04818">
    <property type="entry name" value="CID"/>
    <property type="match status" value="1"/>
</dbReference>
<dbReference type="SUPFAM" id="SSF48464">
    <property type="entry name" value="ENTH/VHS domain"/>
    <property type="match status" value="1"/>
</dbReference>
<dbReference type="Proteomes" id="UP000800235">
    <property type="component" value="Unassembled WGS sequence"/>
</dbReference>
<dbReference type="OrthoDB" id="79367at2759"/>
<dbReference type="PROSITE" id="PS50102">
    <property type="entry name" value="RRM"/>
    <property type="match status" value="1"/>
</dbReference>
<comment type="caution">
    <text evidence="5">The sequence shown here is derived from an EMBL/GenBank/DDBJ whole genome shotgun (WGS) entry which is preliminary data.</text>
</comment>
<dbReference type="EMBL" id="MU007027">
    <property type="protein sequence ID" value="KAF2432249.1"/>
    <property type="molecule type" value="Genomic_DNA"/>
</dbReference>
<dbReference type="AlphaFoldDB" id="A0A9P4NU34"/>
<dbReference type="SUPFAM" id="SSF54928">
    <property type="entry name" value="RNA-binding domain, RBD"/>
    <property type="match status" value="1"/>
</dbReference>
<dbReference type="GO" id="GO:0003723">
    <property type="term" value="F:RNA binding"/>
    <property type="evidence" value="ECO:0007669"/>
    <property type="project" value="UniProtKB-UniRule"/>
</dbReference>
<feature type="region of interest" description="Disordered" evidence="2">
    <location>
        <begin position="350"/>
        <end position="441"/>
    </location>
</feature>
<sequence length="609" mass="66825">MTSHPALQELANLLQQLQSLKPPGVAKSKVEAITNICTSHDNLSIDRRTIVDTILAAFARSPATHKLGILYIVDSITRQWVAGGEVYATGVQKMTEVLPKMMVELYQELPENQKDKTSKLIDIWVNCKTFPADMLTSFKRWLTDLPAANGLPNQGTAPTNGHVAQQQQVHPPAPTANGYTNPGMRDAVENMNNVMARQAPTTAGASAPLPPPVSMQNAIPQGQPAMMPYAQPMAVAPQVTAAPQYASNPSVVAPASDNNFLATLQNAQGTVNSQGVNPQLALLQQLATQVSPEQFAGVIAALGIQLPVPAQSAPPPPVVAQQVAQPMQNGAYNGQNGHSHIQAPVREEQDYSMYQRERSRSPDFKRRRVSPPNRRESPTYGVYDPNQSEPSRQQDYDRGARGRGRGGRYRNDRSDRNEYRQRSPPRERPISPALLPPRGSVPKMIEHDYKLQAGWIKVRSRTLFIGGVKTNEEDLMNFMNRYARVQSCIVNHDKRHAFLKLITHQDAITAKASVDALPDNEYRHMFERINWAVGFGPTKYADYKAGESVLPINVLTDADLKWLVTAEFGGTGGIEVQQGMVVEEPDIEIGAGPSSKGLLLICASHSNCH</sequence>
<evidence type="ECO:0000256" key="1">
    <source>
        <dbReference type="PROSITE-ProRule" id="PRU00176"/>
    </source>
</evidence>
<evidence type="ECO:0000259" key="3">
    <source>
        <dbReference type="PROSITE" id="PS50102"/>
    </source>
</evidence>
<evidence type="ECO:0000259" key="4">
    <source>
        <dbReference type="PROSITE" id="PS51391"/>
    </source>
</evidence>
<evidence type="ECO:0000313" key="5">
    <source>
        <dbReference type="EMBL" id="KAF2432249.1"/>
    </source>
</evidence>
<feature type="domain" description="CID" evidence="4">
    <location>
        <begin position="5"/>
        <end position="146"/>
    </location>
</feature>
<dbReference type="Pfam" id="PF21380">
    <property type="entry name" value="Nrd1-Seb1_dom2"/>
    <property type="match status" value="1"/>
</dbReference>